<evidence type="ECO:0000313" key="6">
    <source>
        <dbReference type="Proteomes" id="UP001160148"/>
    </source>
</evidence>
<keyword evidence="6" id="KW-1185">Reference proteome</keyword>
<dbReference type="AlphaFoldDB" id="A0AAV0XK83"/>
<feature type="domain" description="FLYWCH-type" evidence="4">
    <location>
        <begin position="6"/>
        <end position="64"/>
    </location>
</feature>
<dbReference type="GO" id="GO:0008270">
    <property type="term" value="F:zinc ion binding"/>
    <property type="evidence" value="ECO:0007669"/>
    <property type="project" value="UniProtKB-KW"/>
</dbReference>
<proteinExistence type="predicted"/>
<accession>A0AAV0XK83</accession>
<dbReference type="Pfam" id="PF04500">
    <property type="entry name" value="FLYWCH"/>
    <property type="match status" value="1"/>
</dbReference>
<evidence type="ECO:0000256" key="1">
    <source>
        <dbReference type="ARBA" id="ARBA00022723"/>
    </source>
</evidence>
<keyword evidence="1" id="KW-0479">Metal-binding</keyword>
<protein>
    <recommendedName>
        <fullName evidence="4">FLYWCH-type domain-containing protein</fullName>
    </recommendedName>
</protein>
<evidence type="ECO:0000259" key="4">
    <source>
        <dbReference type="Pfam" id="PF04500"/>
    </source>
</evidence>
<gene>
    <name evidence="5" type="ORF">MEUPH1_LOCUS22852</name>
</gene>
<dbReference type="InterPro" id="IPR007588">
    <property type="entry name" value="Znf_FLYWCH"/>
</dbReference>
<dbReference type="Proteomes" id="UP001160148">
    <property type="component" value="Unassembled WGS sequence"/>
</dbReference>
<keyword evidence="3" id="KW-0862">Zinc</keyword>
<dbReference type="Gene3D" id="2.20.25.240">
    <property type="match status" value="1"/>
</dbReference>
<sequence length="123" mass="14118">MEFKIIESKRGCRMAVYNKFKYNFGSTSKEDGFTRWRCVTRTCSALIYSDKSDFFLSTAGEHNHESYDLTNIYRQIVNVGCKRKAVEDMHVQSKKVVLKEIAPNDHAATTFTVNDINTFTATV</sequence>
<evidence type="ECO:0000256" key="3">
    <source>
        <dbReference type="ARBA" id="ARBA00022833"/>
    </source>
</evidence>
<organism evidence="5 6">
    <name type="scientific">Macrosiphum euphorbiae</name>
    <name type="common">potato aphid</name>
    <dbReference type="NCBI Taxonomy" id="13131"/>
    <lineage>
        <taxon>Eukaryota</taxon>
        <taxon>Metazoa</taxon>
        <taxon>Ecdysozoa</taxon>
        <taxon>Arthropoda</taxon>
        <taxon>Hexapoda</taxon>
        <taxon>Insecta</taxon>
        <taxon>Pterygota</taxon>
        <taxon>Neoptera</taxon>
        <taxon>Paraneoptera</taxon>
        <taxon>Hemiptera</taxon>
        <taxon>Sternorrhyncha</taxon>
        <taxon>Aphidomorpha</taxon>
        <taxon>Aphidoidea</taxon>
        <taxon>Aphididae</taxon>
        <taxon>Macrosiphini</taxon>
        <taxon>Macrosiphum</taxon>
    </lineage>
</organism>
<evidence type="ECO:0000313" key="5">
    <source>
        <dbReference type="EMBL" id="CAI6368503.1"/>
    </source>
</evidence>
<evidence type="ECO:0000256" key="2">
    <source>
        <dbReference type="ARBA" id="ARBA00022771"/>
    </source>
</evidence>
<comment type="caution">
    <text evidence="5">The sequence shown here is derived from an EMBL/GenBank/DDBJ whole genome shotgun (WGS) entry which is preliminary data.</text>
</comment>
<keyword evidence="2" id="KW-0863">Zinc-finger</keyword>
<name>A0AAV0XK83_9HEMI</name>
<dbReference type="EMBL" id="CARXXK010000005">
    <property type="protein sequence ID" value="CAI6368503.1"/>
    <property type="molecule type" value="Genomic_DNA"/>
</dbReference>
<reference evidence="5 6" key="1">
    <citation type="submission" date="2023-01" db="EMBL/GenBank/DDBJ databases">
        <authorList>
            <person name="Whitehead M."/>
        </authorList>
    </citation>
    <scope>NUCLEOTIDE SEQUENCE [LARGE SCALE GENOMIC DNA]</scope>
</reference>